<evidence type="ECO:0000313" key="1">
    <source>
        <dbReference type="EMBL" id="KAK2960868.1"/>
    </source>
</evidence>
<comment type="caution">
    <text evidence="1">The sequence shown here is derived from an EMBL/GenBank/DDBJ whole genome shotgun (WGS) entry which is preliminary data.</text>
</comment>
<name>A0ABQ9YAR1_9EUKA</name>
<reference evidence="1 2" key="1">
    <citation type="journal article" date="2022" name="bioRxiv">
        <title>Genomics of Preaxostyla Flagellates Illuminates Evolutionary Transitions and the Path Towards Mitochondrial Loss.</title>
        <authorList>
            <person name="Novak L.V.F."/>
            <person name="Treitli S.C."/>
            <person name="Pyrih J."/>
            <person name="Halakuc P."/>
            <person name="Pipaliya S.V."/>
            <person name="Vacek V."/>
            <person name="Brzon O."/>
            <person name="Soukal P."/>
            <person name="Eme L."/>
            <person name="Dacks J.B."/>
            <person name="Karnkowska A."/>
            <person name="Elias M."/>
            <person name="Hampl V."/>
        </authorList>
    </citation>
    <scope>NUCLEOTIDE SEQUENCE [LARGE SCALE GENOMIC DNA]</scope>
    <source>
        <strain evidence="1">NAU3</strain>
        <tissue evidence="1">Gut</tissue>
    </source>
</reference>
<keyword evidence="2" id="KW-1185">Reference proteome</keyword>
<dbReference type="EMBL" id="JARBJD010000020">
    <property type="protein sequence ID" value="KAK2960868.1"/>
    <property type="molecule type" value="Genomic_DNA"/>
</dbReference>
<protein>
    <recommendedName>
        <fullName evidence="3">Right handed beta helix domain-containing protein</fullName>
    </recommendedName>
</protein>
<gene>
    <name evidence="1" type="ORF">BLNAU_4265</name>
</gene>
<sequence length="753" mass="79746">MIGSCVSCSTNHLCGTGLRDVNLGGSVLCSNTSYTHCTTTTTEYSNQHHTTQTKLSTADTLHLFSLCTFKACSGSNGGAIYLFKLSADLEITSCSFDSCSGGAGGAVYFQQLTIQSSVVISSSSFFQCSSNLNSGGSLCLNNMESLAISDCVILDSQTTVYGGAVYIYKWDVGISNTALSNCLFEDCATSVSGSSGGGGALYFQSCSSIRLDSLRFRECVSTSGNGHDLYFNSQLPTVSLTTVSNSDSTSTPKENRIYPTTIAVGDVLPTPTETTTLLSQKAQQTTSTTAEIVVTLDRTVTGLLLVLVSNSEGTGRTDTTKAPNIGRVLVFSIESSSIGVCTVSTGETGLLQVPLSDNKVVAASLSKHTVSFSDMSLEIIILHPTFTSAECVLDDSCTRAILNLEGSDVDGESFELTLQNGSTFEATFSVNKARIDLGVIGESPKWMENEVFVITSGTKKGDDSIFVSMPSPLYFTIPLAARLMNIVVSDLNEAAMEVTLSFSSRLLKPEHDYSITLERKDGKVRAVMDVRTNSSGLLADQTVTLYPSNGNEEEFPNSMEFGDEYEVTAFSAKTGDVDYPIQFSRILVTMPIEPVRITSASCTTNEADWTVVSVDGSGLIENETYSLNLSGTPTDQLLLDIHETSISVLASSSTEAKSVPLLLSSTSGSSLLFGHTYTITAITNGSVTGIVDGTPSFTTRSAPAQPSLISMSCMLKEGDAKTAEVSITGSNIADGLYTLVLKGKRMSQAPSDT</sequence>
<dbReference type="Proteomes" id="UP001281761">
    <property type="component" value="Unassembled WGS sequence"/>
</dbReference>
<proteinExistence type="predicted"/>
<accession>A0ABQ9YAR1</accession>
<dbReference type="SUPFAM" id="SSF51126">
    <property type="entry name" value="Pectin lyase-like"/>
    <property type="match status" value="1"/>
</dbReference>
<evidence type="ECO:0008006" key="3">
    <source>
        <dbReference type="Google" id="ProtNLM"/>
    </source>
</evidence>
<evidence type="ECO:0000313" key="2">
    <source>
        <dbReference type="Proteomes" id="UP001281761"/>
    </source>
</evidence>
<dbReference type="InterPro" id="IPR011050">
    <property type="entry name" value="Pectin_lyase_fold/virulence"/>
</dbReference>
<organism evidence="1 2">
    <name type="scientific">Blattamonas nauphoetae</name>
    <dbReference type="NCBI Taxonomy" id="2049346"/>
    <lineage>
        <taxon>Eukaryota</taxon>
        <taxon>Metamonada</taxon>
        <taxon>Preaxostyla</taxon>
        <taxon>Oxymonadida</taxon>
        <taxon>Blattamonas</taxon>
    </lineage>
</organism>